<dbReference type="Gene3D" id="3.40.50.850">
    <property type="entry name" value="Isochorismatase-like"/>
    <property type="match status" value="1"/>
</dbReference>
<dbReference type="PANTHER" id="PTHR43540">
    <property type="entry name" value="PEROXYUREIDOACRYLATE/UREIDOACRYLATE AMIDOHYDROLASE-RELATED"/>
    <property type="match status" value="1"/>
</dbReference>
<accession>A0A7W8C1C7</accession>
<evidence type="ECO:0000256" key="1">
    <source>
        <dbReference type="ARBA" id="ARBA00022801"/>
    </source>
</evidence>
<dbReference type="Pfam" id="PF00857">
    <property type="entry name" value="Isochorismatase"/>
    <property type="match status" value="1"/>
</dbReference>
<gene>
    <name evidence="3" type="ORF">HNQ38_001573</name>
</gene>
<keyword evidence="1" id="KW-0378">Hydrolase</keyword>
<dbReference type="InterPro" id="IPR000868">
    <property type="entry name" value="Isochorismatase-like_dom"/>
</dbReference>
<keyword evidence="4" id="KW-1185">Reference proteome</keyword>
<dbReference type="EMBL" id="JACHGO010000004">
    <property type="protein sequence ID" value="MBB5143476.1"/>
    <property type="molecule type" value="Genomic_DNA"/>
</dbReference>
<dbReference type="InterPro" id="IPR050272">
    <property type="entry name" value="Isochorismatase-like_hydrls"/>
</dbReference>
<comment type="caution">
    <text evidence="3">The sequence shown here is derived from an EMBL/GenBank/DDBJ whole genome shotgun (WGS) entry which is preliminary data.</text>
</comment>
<dbReference type="CDD" id="cd01014">
    <property type="entry name" value="nicotinamidase_related"/>
    <property type="match status" value="1"/>
</dbReference>
<proteinExistence type="predicted"/>
<dbReference type="AlphaFoldDB" id="A0A7W8C1C7"/>
<dbReference type="InterPro" id="IPR036380">
    <property type="entry name" value="Isochorismatase-like_sf"/>
</dbReference>
<dbReference type="SUPFAM" id="SSF52499">
    <property type="entry name" value="Isochorismatase-like hydrolases"/>
    <property type="match status" value="1"/>
</dbReference>
<organism evidence="3 4">
    <name type="scientific">Desulfovibrio intestinalis</name>
    <dbReference type="NCBI Taxonomy" id="58621"/>
    <lineage>
        <taxon>Bacteria</taxon>
        <taxon>Pseudomonadati</taxon>
        <taxon>Thermodesulfobacteriota</taxon>
        <taxon>Desulfovibrionia</taxon>
        <taxon>Desulfovibrionales</taxon>
        <taxon>Desulfovibrionaceae</taxon>
        <taxon>Desulfovibrio</taxon>
    </lineage>
</organism>
<reference evidence="3 4" key="1">
    <citation type="submission" date="2020-08" db="EMBL/GenBank/DDBJ databases">
        <title>Genomic Encyclopedia of Type Strains, Phase IV (KMG-IV): sequencing the most valuable type-strain genomes for metagenomic binning, comparative biology and taxonomic classification.</title>
        <authorList>
            <person name="Goeker M."/>
        </authorList>
    </citation>
    <scope>NUCLEOTIDE SEQUENCE [LARGE SCALE GENOMIC DNA]</scope>
    <source>
        <strain evidence="3 4">DSM 11275</strain>
    </source>
</reference>
<dbReference type="Proteomes" id="UP000539075">
    <property type="component" value="Unassembled WGS sequence"/>
</dbReference>
<sequence length="184" mass="19979">MKKALVIIDVQNDYFPGGKMELEGSDKAGAKAGLLLETFRKLQLPVIHVQHVALQPGATFFLPDTEGVKIHSSVQPKSGEAVVIKHFPNSFRETTLKKHLDDNGITQLVLAGMMSHMCVDTTIRAAFDLGYTCTLAHDACATRTLAFADKSVAAEQVHLSFMAALNGVFAAVRSTEDIRKELLA</sequence>
<name>A0A7W8C1C7_9BACT</name>
<protein>
    <submittedName>
        <fullName evidence="3">Nicotinamidase-related amidase</fullName>
    </submittedName>
</protein>
<feature type="domain" description="Isochorismatase-like" evidence="2">
    <location>
        <begin position="4"/>
        <end position="152"/>
    </location>
</feature>
<dbReference type="RefSeq" id="WP_183719031.1">
    <property type="nucleotide sequence ID" value="NZ_JACHGO010000004.1"/>
</dbReference>
<dbReference type="PANTHER" id="PTHR43540:SF1">
    <property type="entry name" value="ISOCHORISMATASE HYDROLASE"/>
    <property type="match status" value="1"/>
</dbReference>
<dbReference type="GO" id="GO:0016787">
    <property type="term" value="F:hydrolase activity"/>
    <property type="evidence" value="ECO:0007669"/>
    <property type="project" value="UniProtKB-KW"/>
</dbReference>
<evidence type="ECO:0000259" key="2">
    <source>
        <dbReference type="Pfam" id="PF00857"/>
    </source>
</evidence>
<evidence type="ECO:0000313" key="3">
    <source>
        <dbReference type="EMBL" id="MBB5143476.1"/>
    </source>
</evidence>
<evidence type="ECO:0000313" key="4">
    <source>
        <dbReference type="Proteomes" id="UP000539075"/>
    </source>
</evidence>